<dbReference type="Proteomes" id="UP001634394">
    <property type="component" value="Unassembled WGS sequence"/>
</dbReference>
<comment type="caution">
    <text evidence="1">The sequence shown here is derived from an EMBL/GenBank/DDBJ whole genome shotgun (WGS) entry which is preliminary data.</text>
</comment>
<dbReference type="EMBL" id="JBJQND010000015">
    <property type="protein sequence ID" value="KAL3853241.1"/>
    <property type="molecule type" value="Genomic_DNA"/>
</dbReference>
<reference evidence="1 2" key="1">
    <citation type="submission" date="2024-11" db="EMBL/GenBank/DDBJ databases">
        <title>Chromosome-level genome assembly of the freshwater bivalve Anodonta woodiana.</title>
        <authorList>
            <person name="Chen X."/>
        </authorList>
    </citation>
    <scope>NUCLEOTIDE SEQUENCE [LARGE SCALE GENOMIC DNA]</scope>
    <source>
        <strain evidence="1">MN2024</strain>
        <tissue evidence="1">Gills</tissue>
    </source>
</reference>
<feature type="non-terminal residue" evidence="1">
    <location>
        <position position="1"/>
    </location>
</feature>
<keyword evidence="2" id="KW-1185">Reference proteome</keyword>
<sequence>NIAFLSQPPTIHNFEATVEVLENQVTEQLLYTLSVTDPSDPFTCGISSTSPSPAPFF</sequence>
<organism evidence="1 2">
    <name type="scientific">Sinanodonta woodiana</name>
    <name type="common">Chinese pond mussel</name>
    <name type="synonym">Anodonta woodiana</name>
    <dbReference type="NCBI Taxonomy" id="1069815"/>
    <lineage>
        <taxon>Eukaryota</taxon>
        <taxon>Metazoa</taxon>
        <taxon>Spiralia</taxon>
        <taxon>Lophotrochozoa</taxon>
        <taxon>Mollusca</taxon>
        <taxon>Bivalvia</taxon>
        <taxon>Autobranchia</taxon>
        <taxon>Heteroconchia</taxon>
        <taxon>Palaeoheterodonta</taxon>
        <taxon>Unionida</taxon>
        <taxon>Unionoidea</taxon>
        <taxon>Unionidae</taxon>
        <taxon>Unioninae</taxon>
        <taxon>Sinanodonta</taxon>
    </lineage>
</organism>
<proteinExistence type="predicted"/>
<dbReference type="AlphaFoldDB" id="A0ABD3UW42"/>
<accession>A0ABD3UW42</accession>
<protein>
    <submittedName>
        <fullName evidence="1">Uncharacterized protein</fullName>
    </submittedName>
</protein>
<evidence type="ECO:0000313" key="2">
    <source>
        <dbReference type="Proteomes" id="UP001634394"/>
    </source>
</evidence>
<feature type="non-terminal residue" evidence="1">
    <location>
        <position position="57"/>
    </location>
</feature>
<gene>
    <name evidence="1" type="ORF">ACJMK2_016797</name>
</gene>
<evidence type="ECO:0000313" key="1">
    <source>
        <dbReference type="EMBL" id="KAL3853241.1"/>
    </source>
</evidence>
<name>A0ABD3UW42_SINWO</name>